<evidence type="ECO:0000256" key="7">
    <source>
        <dbReference type="ARBA" id="ARBA00023065"/>
    </source>
</evidence>
<keyword evidence="8" id="KW-0626">Porin</keyword>
<dbReference type="EMBL" id="JABBFW010000003">
    <property type="protein sequence ID" value="NML14677.1"/>
    <property type="molecule type" value="Genomic_DNA"/>
</dbReference>
<dbReference type="PANTHER" id="PTHR34501:SF9">
    <property type="entry name" value="MAJOR OUTER MEMBRANE PROTEIN P.IA"/>
    <property type="match status" value="1"/>
</dbReference>
<dbReference type="InterPro" id="IPR002299">
    <property type="entry name" value="Porin_Neis"/>
</dbReference>
<reference evidence="13 14" key="1">
    <citation type="submission" date="2020-04" db="EMBL/GenBank/DDBJ databases">
        <title>Azohydromonas sp. isolated from soil.</title>
        <authorList>
            <person name="Dahal R.H."/>
        </authorList>
    </citation>
    <scope>NUCLEOTIDE SEQUENCE [LARGE SCALE GENOMIC DNA]</scope>
    <source>
        <strain evidence="13 14">G-1-1-14</strain>
    </source>
</reference>
<evidence type="ECO:0000256" key="3">
    <source>
        <dbReference type="ARBA" id="ARBA00022448"/>
    </source>
</evidence>
<dbReference type="Pfam" id="PF13609">
    <property type="entry name" value="Porin_4"/>
    <property type="match status" value="1"/>
</dbReference>
<dbReference type="GO" id="GO:0009279">
    <property type="term" value="C:cell outer membrane"/>
    <property type="evidence" value="ECO:0007669"/>
    <property type="project" value="UniProtKB-SubCell"/>
</dbReference>
<comment type="caution">
    <text evidence="13">The sequence shown here is derived from an EMBL/GenBank/DDBJ whole genome shotgun (WGS) entry which is preliminary data.</text>
</comment>
<evidence type="ECO:0000256" key="11">
    <source>
        <dbReference type="SAM" id="SignalP"/>
    </source>
</evidence>
<evidence type="ECO:0000259" key="12">
    <source>
        <dbReference type="Pfam" id="PF13609"/>
    </source>
</evidence>
<dbReference type="Proteomes" id="UP000574067">
    <property type="component" value="Unassembled WGS sequence"/>
</dbReference>
<dbReference type="GO" id="GO:0015288">
    <property type="term" value="F:porin activity"/>
    <property type="evidence" value="ECO:0007669"/>
    <property type="project" value="UniProtKB-KW"/>
</dbReference>
<dbReference type="RefSeq" id="WP_169159578.1">
    <property type="nucleotide sequence ID" value="NZ_JABBFW010000003.1"/>
</dbReference>
<sequence length="344" mass="36657">MKRSLIAVAAVLAAGTAFAQSSVQVYGRVNTSVERLKDGDATSTQMVNNSSRWGLRGTEDLGSGLKALFLLESGFNSDDGRQTQTGAIFGRESWVGVEGNFGRVRLGNMGATAAYYATADYISLHNHDTGTSSDALYLGSGFKQNTISYNTPSFGGLVVEAQFGLKEAGAKNTAQVVANYDRGPLHLGASYLDGTAPDFVTDAIGGTPGLSVEAKQLGLRALYELGPVTVGAYYIRDKFDVEVAGAGSGDVKRDSYRVAAMYTFGGSELHANVGYANKLKVNGVKQDDTSALQYTLAYNYNLSKRTKVYAFYTRINNKDNVDYGGVSALGNDFSSFAVGVRHNF</sequence>
<evidence type="ECO:0000256" key="9">
    <source>
        <dbReference type="ARBA" id="ARBA00023136"/>
    </source>
</evidence>
<comment type="subcellular location">
    <subcellularLocation>
        <location evidence="1">Cell outer membrane</location>
        <topology evidence="1">Multi-pass membrane protein</topology>
    </subcellularLocation>
</comment>
<dbReference type="AlphaFoldDB" id="A0A848F3M0"/>
<feature type="chain" id="PRO_5032424849" evidence="11">
    <location>
        <begin position="20"/>
        <end position="344"/>
    </location>
</feature>
<evidence type="ECO:0000256" key="4">
    <source>
        <dbReference type="ARBA" id="ARBA00022452"/>
    </source>
</evidence>
<proteinExistence type="predicted"/>
<evidence type="ECO:0000256" key="5">
    <source>
        <dbReference type="ARBA" id="ARBA00022692"/>
    </source>
</evidence>
<dbReference type="GO" id="GO:0046930">
    <property type="term" value="C:pore complex"/>
    <property type="evidence" value="ECO:0007669"/>
    <property type="project" value="UniProtKB-KW"/>
</dbReference>
<evidence type="ECO:0000256" key="8">
    <source>
        <dbReference type="ARBA" id="ARBA00023114"/>
    </source>
</evidence>
<name>A0A848F3M0_9BURK</name>
<dbReference type="InterPro" id="IPR033900">
    <property type="entry name" value="Gram_neg_porin_domain"/>
</dbReference>
<keyword evidence="3" id="KW-0813">Transport</keyword>
<dbReference type="PRINTS" id="PR00184">
    <property type="entry name" value="NEISSPPORIN"/>
</dbReference>
<dbReference type="PANTHER" id="PTHR34501">
    <property type="entry name" value="PROTEIN YDDL-RELATED"/>
    <property type="match status" value="1"/>
</dbReference>
<evidence type="ECO:0000313" key="14">
    <source>
        <dbReference type="Proteomes" id="UP000574067"/>
    </source>
</evidence>
<keyword evidence="14" id="KW-1185">Reference proteome</keyword>
<dbReference type="Gene3D" id="2.40.160.10">
    <property type="entry name" value="Porin"/>
    <property type="match status" value="1"/>
</dbReference>
<evidence type="ECO:0000256" key="10">
    <source>
        <dbReference type="ARBA" id="ARBA00023237"/>
    </source>
</evidence>
<organism evidence="13 14">
    <name type="scientific">Azohydromonas caseinilytica</name>
    <dbReference type="NCBI Taxonomy" id="2728836"/>
    <lineage>
        <taxon>Bacteria</taxon>
        <taxon>Pseudomonadati</taxon>
        <taxon>Pseudomonadota</taxon>
        <taxon>Betaproteobacteria</taxon>
        <taxon>Burkholderiales</taxon>
        <taxon>Sphaerotilaceae</taxon>
        <taxon>Azohydromonas</taxon>
    </lineage>
</organism>
<keyword evidence="5" id="KW-0812">Transmembrane</keyword>
<protein>
    <submittedName>
        <fullName evidence="13">Porin</fullName>
    </submittedName>
</protein>
<feature type="signal peptide" evidence="11">
    <location>
        <begin position="1"/>
        <end position="19"/>
    </location>
</feature>
<dbReference type="InterPro" id="IPR050298">
    <property type="entry name" value="Gram-neg_bact_OMP"/>
</dbReference>
<dbReference type="InterPro" id="IPR023614">
    <property type="entry name" value="Porin_dom_sf"/>
</dbReference>
<accession>A0A848F3M0</accession>
<evidence type="ECO:0000313" key="13">
    <source>
        <dbReference type="EMBL" id="NML14677.1"/>
    </source>
</evidence>
<evidence type="ECO:0000256" key="1">
    <source>
        <dbReference type="ARBA" id="ARBA00004571"/>
    </source>
</evidence>
<dbReference type="GO" id="GO:0006811">
    <property type="term" value="P:monoatomic ion transport"/>
    <property type="evidence" value="ECO:0007669"/>
    <property type="project" value="UniProtKB-KW"/>
</dbReference>
<keyword evidence="4" id="KW-1134">Transmembrane beta strand</keyword>
<gene>
    <name evidence="13" type="ORF">HHL10_06760</name>
</gene>
<evidence type="ECO:0000256" key="2">
    <source>
        <dbReference type="ARBA" id="ARBA00011233"/>
    </source>
</evidence>
<dbReference type="SUPFAM" id="SSF56935">
    <property type="entry name" value="Porins"/>
    <property type="match status" value="1"/>
</dbReference>
<keyword evidence="9" id="KW-0472">Membrane</keyword>
<evidence type="ECO:0000256" key="6">
    <source>
        <dbReference type="ARBA" id="ARBA00022729"/>
    </source>
</evidence>
<feature type="domain" description="Porin" evidence="12">
    <location>
        <begin position="8"/>
        <end position="320"/>
    </location>
</feature>
<keyword evidence="7" id="KW-0406">Ion transport</keyword>
<keyword evidence="6 11" id="KW-0732">Signal</keyword>
<dbReference type="CDD" id="cd00342">
    <property type="entry name" value="gram_neg_porins"/>
    <property type="match status" value="1"/>
</dbReference>
<keyword evidence="10" id="KW-0998">Cell outer membrane</keyword>
<comment type="subunit">
    <text evidence="2">Homotrimer.</text>
</comment>